<organism evidence="3 4">
    <name type="scientific">Neocallimastix californiae</name>
    <dbReference type="NCBI Taxonomy" id="1754190"/>
    <lineage>
        <taxon>Eukaryota</taxon>
        <taxon>Fungi</taxon>
        <taxon>Fungi incertae sedis</taxon>
        <taxon>Chytridiomycota</taxon>
        <taxon>Chytridiomycota incertae sedis</taxon>
        <taxon>Neocallimastigomycetes</taxon>
        <taxon>Neocallimastigales</taxon>
        <taxon>Neocallimastigaceae</taxon>
        <taxon>Neocallimastix</taxon>
    </lineage>
</organism>
<feature type="compositionally biased region" description="Basic and acidic residues" evidence="2">
    <location>
        <begin position="559"/>
        <end position="576"/>
    </location>
</feature>
<dbReference type="Pfam" id="PF00023">
    <property type="entry name" value="Ank"/>
    <property type="match status" value="1"/>
</dbReference>
<dbReference type="CDD" id="cd00102">
    <property type="entry name" value="IPT"/>
    <property type="match status" value="1"/>
</dbReference>
<feature type="compositionally biased region" description="Low complexity" evidence="2">
    <location>
        <begin position="847"/>
        <end position="870"/>
    </location>
</feature>
<dbReference type="PROSITE" id="PS50297">
    <property type="entry name" value="ANK_REP_REGION"/>
    <property type="match status" value="1"/>
</dbReference>
<dbReference type="Proteomes" id="UP000193920">
    <property type="component" value="Unassembled WGS sequence"/>
</dbReference>
<dbReference type="SMART" id="SM00248">
    <property type="entry name" value="ANK"/>
    <property type="match status" value="2"/>
</dbReference>
<feature type="region of interest" description="Disordered" evidence="2">
    <location>
        <begin position="972"/>
        <end position="996"/>
    </location>
</feature>
<sequence length="996" mass="112904">MDVQSNIPKRVNICKKCYKSKRNTYPYTFDINQKSIKNDHIKAINHYSYTSPVKTKVLNLYNNKNLSVNRNNKVSIETSKEEKALLNKENTQFKIHQLIPNTGPAHGGIQVTIRGQGFYDGLYVVYGNCIIETEFIDSNNLTFYLPPNPKCFHYNGRKTVKEDLFVIDLYKSLISHAEFNTNISDSFNIMLEIIIKIIISRVGINLNDLSFKKLGNTNNSQSLNKNNGDMKQQKLFGNTNSNLFSMENNYILNSLKSIQNSISFSFTQQEKAFSSLINKTKEFIPSFPSFPSFPTFYIPNSRNSINSRPNTTTIMDNHVNSPQSSSSTITPVIKINLSPSLSLYQPYNNLFSPLSHAQAISFTNSNINLNLNKNIITTSTTTSPLSSNLSSSLPVISNQNNTQFIHHLYTNTNVNTNINTPMNTNMNTNANTNQNNTIINLNQNSLMTSRHERLTPSINESLSSSISNSVFSTKLLSNSNTINTTTTTTTITTTTTNLSQDVDDMAIEGDDEMEENEREWKCSCHIDKRIILPKSSSISSTSSSSSFFHPYKKSFRERHHQENQSQEEVKKREHQKNYLEGKKIEKLLEDCVKKSNEAKSIEPDELLYYSSTTTTTTTARKTKAAATTAMTSSLYSSSTQENSFYSEDHDHHFTPSKRSITIKITLIHLGIILCMTRLIYYILKYCKLCSRVQNHASEVSTKIHDMRNNVKKDGIYSIFSTEKHSSTTTTTTTVDNSYHYGNNSYEYLNSYNNHDNSNNNINNNNNNIIIIKYNRNNNHNHNNIKNQFKLNSLDSIDYDHDYENVDNRDENQIISNNHNNGNNNDVNNDDNNDKDNVKKQMNLLEFNSSNSSSSSPSSSPTLSPSNILTPSSSSNDYLLTNVHPNDTQYPVRTVKTKKRSTYLKIIDQGDTIGNTPLHYATIAHSPSLFNMLIEAGANINKENIYGQTVLDLAYSIGDETMVNLIENLMNEKEGGRGGGEGWEDESFEEDERMDFF</sequence>
<feature type="region of interest" description="Disordered" evidence="2">
    <location>
        <begin position="556"/>
        <end position="576"/>
    </location>
</feature>
<dbReference type="EMBL" id="MCOG01000107">
    <property type="protein sequence ID" value="ORY46664.1"/>
    <property type="molecule type" value="Genomic_DNA"/>
</dbReference>
<dbReference type="InterPro" id="IPR036770">
    <property type="entry name" value="Ankyrin_rpt-contain_sf"/>
</dbReference>
<dbReference type="Gene3D" id="2.60.40.10">
    <property type="entry name" value="Immunoglobulins"/>
    <property type="match status" value="1"/>
</dbReference>
<keyword evidence="4" id="KW-1185">Reference proteome</keyword>
<dbReference type="InterPro" id="IPR014756">
    <property type="entry name" value="Ig_E-set"/>
</dbReference>
<keyword evidence="1" id="KW-0040">ANK repeat</keyword>
<comment type="caution">
    <text evidence="3">The sequence shown here is derived from an EMBL/GenBank/DDBJ whole genome shotgun (WGS) entry which is preliminary data.</text>
</comment>
<reference evidence="3 4" key="1">
    <citation type="submission" date="2016-08" db="EMBL/GenBank/DDBJ databases">
        <title>A Parts List for Fungal Cellulosomes Revealed by Comparative Genomics.</title>
        <authorList>
            <consortium name="DOE Joint Genome Institute"/>
            <person name="Haitjema C.H."/>
            <person name="Gilmore S.P."/>
            <person name="Henske J.K."/>
            <person name="Solomon K.V."/>
            <person name="De Groot R."/>
            <person name="Kuo A."/>
            <person name="Mondo S.J."/>
            <person name="Salamov A.A."/>
            <person name="Labutti K."/>
            <person name="Zhao Z."/>
            <person name="Chiniquy J."/>
            <person name="Barry K."/>
            <person name="Brewer H.M."/>
            <person name="Purvine S.O."/>
            <person name="Wright A.T."/>
            <person name="Boxma B."/>
            <person name="Van Alen T."/>
            <person name="Hackstein J.H."/>
            <person name="Baker S.E."/>
            <person name="Grigoriev I.V."/>
            <person name="O'Malley M.A."/>
        </authorList>
    </citation>
    <scope>NUCLEOTIDE SEQUENCE [LARGE SCALE GENOMIC DNA]</scope>
    <source>
        <strain evidence="3 4">G1</strain>
    </source>
</reference>
<protein>
    <submittedName>
        <fullName evidence="3">Uncharacterized protein</fullName>
    </submittedName>
</protein>
<dbReference type="PROSITE" id="PS50088">
    <property type="entry name" value="ANK_REPEAT"/>
    <property type="match status" value="1"/>
</dbReference>
<dbReference type="InterPro" id="IPR013783">
    <property type="entry name" value="Ig-like_fold"/>
</dbReference>
<evidence type="ECO:0000256" key="1">
    <source>
        <dbReference type="PROSITE-ProRule" id="PRU00023"/>
    </source>
</evidence>
<feature type="compositionally biased region" description="Low complexity" evidence="2">
    <location>
        <begin position="816"/>
        <end position="826"/>
    </location>
</feature>
<feature type="repeat" description="ANK" evidence="1">
    <location>
        <begin position="912"/>
        <end position="944"/>
    </location>
</feature>
<dbReference type="AlphaFoldDB" id="A0A1Y2CIL2"/>
<evidence type="ECO:0000313" key="4">
    <source>
        <dbReference type="Proteomes" id="UP000193920"/>
    </source>
</evidence>
<feature type="region of interest" description="Disordered" evidence="2">
    <location>
        <begin position="812"/>
        <end position="870"/>
    </location>
</feature>
<evidence type="ECO:0000256" key="2">
    <source>
        <dbReference type="SAM" id="MobiDB-lite"/>
    </source>
</evidence>
<accession>A0A1Y2CIL2</accession>
<proteinExistence type="predicted"/>
<dbReference type="Gene3D" id="1.25.40.20">
    <property type="entry name" value="Ankyrin repeat-containing domain"/>
    <property type="match status" value="1"/>
</dbReference>
<dbReference type="InterPro" id="IPR002110">
    <property type="entry name" value="Ankyrin_rpt"/>
</dbReference>
<gene>
    <name evidence="3" type="ORF">LY90DRAFT_671301</name>
</gene>
<name>A0A1Y2CIL2_9FUNG</name>
<dbReference type="OrthoDB" id="71307at2759"/>
<dbReference type="SUPFAM" id="SSF81296">
    <property type="entry name" value="E set domains"/>
    <property type="match status" value="1"/>
</dbReference>
<dbReference type="SUPFAM" id="SSF48403">
    <property type="entry name" value="Ankyrin repeat"/>
    <property type="match status" value="1"/>
</dbReference>
<feature type="compositionally biased region" description="Acidic residues" evidence="2">
    <location>
        <begin position="981"/>
        <end position="996"/>
    </location>
</feature>
<dbReference type="STRING" id="1754190.A0A1Y2CIL2"/>
<evidence type="ECO:0000313" key="3">
    <source>
        <dbReference type="EMBL" id="ORY46664.1"/>
    </source>
</evidence>